<feature type="coiled-coil region" evidence="1">
    <location>
        <begin position="4"/>
        <end position="31"/>
    </location>
</feature>
<feature type="compositionally biased region" description="Polar residues" evidence="2">
    <location>
        <begin position="359"/>
        <end position="373"/>
    </location>
</feature>
<dbReference type="AlphaFoldDB" id="A0AAN6N8F9"/>
<accession>A0AAN6N8F9</accession>
<feature type="compositionally biased region" description="Polar residues" evidence="2">
    <location>
        <begin position="609"/>
        <end position="618"/>
    </location>
</feature>
<protein>
    <submittedName>
        <fullName evidence="3">Uncharacterized protein</fullName>
    </submittedName>
</protein>
<feature type="region of interest" description="Disordered" evidence="2">
    <location>
        <begin position="420"/>
        <end position="590"/>
    </location>
</feature>
<dbReference type="PANTHER" id="PTHR42041">
    <property type="entry name" value="DNA ENDONUCLEASE ACTIVATOR CTP1 C-TERMINAL DOMAIN-CONTAINING PROTEIN"/>
    <property type="match status" value="1"/>
</dbReference>
<evidence type="ECO:0000256" key="2">
    <source>
        <dbReference type="SAM" id="MobiDB-lite"/>
    </source>
</evidence>
<gene>
    <name evidence="3" type="ORF">QBC46DRAFT_388289</name>
</gene>
<evidence type="ECO:0000256" key="1">
    <source>
        <dbReference type="SAM" id="Coils"/>
    </source>
</evidence>
<feature type="compositionally biased region" description="Low complexity" evidence="2">
    <location>
        <begin position="638"/>
        <end position="656"/>
    </location>
</feature>
<keyword evidence="4" id="KW-1185">Reference proteome</keyword>
<feature type="compositionally biased region" description="Basic and acidic residues" evidence="2">
    <location>
        <begin position="546"/>
        <end position="555"/>
    </location>
</feature>
<organism evidence="3 4">
    <name type="scientific">Diplogelasinospora grovesii</name>
    <dbReference type="NCBI Taxonomy" id="303347"/>
    <lineage>
        <taxon>Eukaryota</taxon>
        <taxon>Fungi</taxon>
        <taxon>Dikarya</taxon>
        <taxon>Ascomycota</taxon>
        <taxon>Pezizomycotina</taxon>
        <taxon>Sordariomycetes</taxon>
        <taxon>Sordariomycetidae</taxon>
        <taxon>Sordariales</taxon>
        <taxon>Diplogelasinosporaceae</taxon>
        <taxon>Diplogelasinospora</taxon>
    </lineage>
</organism>
<name>A0AAN6N8F9_9PEZI</name>
<evidence type="ECO:0000313" key="4">
    <source>
        <dbReference type="Proteomes" id="UP001303473"/>
    </source>
</evidence>
<feature type="compositionally biased region" description="Polar residues" evidence="2">
    <location>
        <begin position="472"/>
        <end position="481"/>
    </location>
</feature>
<reference evidence="4" key="1">
    <citation type="journal article" date="2023" name="Mol. Phylogenet. Evol.">
        <title>Genome-scale phylogeny and comparative genomics of the fungal order Sordariales.</title>
        <authorList>
            <person name="Hensen N."/>
            <person name="Bonometti L."/>
            <person name="Westerberg I."/>
            <person name="Brannstrom I.O."/>
            <person name="Guillou S."/>
            <person name="Cros-Aarteil S."/>
            <person name="Calhoun S."/>
            <person name="Haridas S."/>
            <person name="Kuo A."/>
            <person name="Mondo S."/>
            <person name="Pangilinan J."/>
            <person name="Riley R."/>
            <person name="LaButti K."/>
            <person name="Andreopoulos B."/>
            <person name="Lipzen A."/>
            <person name="Chen C."/>
            <person name="Yan M."/>
            <person name="Daum C."/>
            <person name="Ng V."/>
            <person name="Clum A."/>
            <person name="Steindorff A."/>
            <person name="Ohm R.A."/>
            <person name="Martin F."/>
            <person name="Silar P."/>
            <person name="Natvig D.O."/>
            <person name="Lalanne C."/>
            <person name="Gautier V."/>
            <person name="Ament-Velasquez S.L."/>
            <person name="Kruys A."/>
            <person name="Hutchinson M.I."/>
            <person name="Powell A.J."/>
            <person name="Barry K."/>
            <person name="Miller A.N."/>
            <person name="Grigoriev I.V."/>
            <person name="Debuchy R."/>
            <person name="Gladieux P."/>
            <person name="Hiltunen Thoren M."/>
            <person name="Johannesson H."/>
        </authorList>
    </citation>
    <scope>NUCLEOTIDE SEQUENCE [LARGE SCALE GENOMIC DNA]</scope>
    <source>
        <strain evidence="4">CBS 340.73</strain>
    </source>
</reference>
<feature type="region of interest" description="Disordered" evidence="2">
    <location>
        <begin position="355"/>
        <end position="396"/>
    </location>
</feature>
<feature type="region of interest" description="Disordered" evidence="2">
    <location>
        <begin position="602"/>
        <end position="656"/>
    </location>
</feature>
<feature type="coiled-coil region" evidence="1">
    <location>
        <begin position="78"/>
        <end position="154"/>
    </location>
</feature>
<feature type="compositionally biased region" description="Low complexity" evidence="2">
    <location>
        <begin position="503"/>
        <end position="517"/>
    </location>
</feature>
<keyword evidence="1" id="KW-0175">Coiled coil</keyword>
<feature type="compositionally biased region" description="Basic and acidic residues" evidence="2">
    <location>
        <begin position="458"/>
        <end position="468"/>
    </location>
</feature>
<dbReference type="PANTHER" id="PTHR42041:SF1">
    <property type="entry name" value="DNA ENDONUCLEASE ACTIVATOR CTP1 C-TERMINAL DOMAIN-CONTAINING PROTEIN"/>
    <property type="match status" value="1"/>
</dbReference>
<evidence type="ECO:0000313" key="3">
    <source>
        <dbReference type="EMBL" id="KAK3939267.1"/>
    </source>
</evidence>
<feature type="compositionally biased region" description="Acidic residues" evidence="2">
    <location>
        <begin position="441"/>
        <end position="451"/>
    </location>
</feature>
<dbReference type="EMBL" id="MU853814">
    <property type="protein sequence ID" value="KAK3939267.1"/>
    <property type="molecule type" value="Genomic_DNA"/>
</dbReference>
<dbReference type="Proteomes" id="UP001303473">
    <property type="component" value="Unassembled WGS sequence"/>
</dbReference>
<comment type="caution">
    <text evidence="3">The sequence shown here is derived from an EMBL/GenBank/DDBJ whole genome shotgun (WGS) entry which is preliminary data.</text>
</comment>
<proteinExistence type="predicted"/>
<sequence length="656" mass="73642">MLGREEAEHQMRQYREENRLLKKQLDEGKERERRVGERLETVMENYGRAKETHAHTQALWEKEIRRTRKETFKSQSIMVKLQEELKSCRTSQKSAEEALERERERSKAREQEAFAARYSLVGLQEQLEQALEKVKMLEQERDAFKTLAKNEEDVARIAAEGKIPLPPAAEEDDEFASPKKQRASSVNIADVKSSASSEAEIDELTWLWQSERQRADRALELVDYLEAECHLKCCAAAKTLKSQQSRPATASSPRRSRASPFKIADAGDLVILSENAPVIPQVVASPKRSKMERLREAHRESRLSTIFVPTEGVFRTVSQQEAEAMQAEAQAAQEDVPMAEVVVKEETIHTKEVVLEVESQPTEGRSSPTTSEPLTPADEPTVFARTPSVEPPDFAIMGQPRTSLLSLLNAPHQQESHVVFNIPTTPGPQPEQQDQHHDQSETEPESQDESDAGSVVHHQREDKEHTADDNATPRQSPVQQPYPTPAAERAQPEAEQESEPERPSFSQSESQSPSESELTPEEEIIRPHTSAAFYTSTTTTTTVKVPLRDHDEDKGPNLAARLMKLQRTPSRAEDKPSFDVDNPALTPTMTREQALAQIRERRIRARSVTHGNTLTSAITPRKQMMQGGVNKGERRDVSAPAASGRPASSAARRIRT</sequence>